<feature type="region of interest" description="Disordered" evidence="1">
    <location>
        <begin position="143"/>
        <end position="255"/>
    </location>
</feature>
<feature type="compositionally biased region" description="Low complexity" evidence="1">
    <location>
        <begin position="869"/>
        <end position="884"/>
    </location>
</feature>
<name>A0A7M7JPR5_VARDE</name>
<feature type="domain" description="Transglutaminase-like" evidence="2">
    <location>
        <begin position="470"/>
        <end position="540"/>
    </location>
</feature>
<dbReference type="Pfam" id="PF01841">
    <property type="entry name" value="Transglut_core"/>
    <property type="match status" value="1"/>
</dbReference>
<organism evidence="3 4">
    <name type="scientific">Varroa destructor</name>
    <name type="common">Honeybee mite</name>
    <dbReference type="NCBI Taxonomy" id="109461"/>
    <lineage>
        <taxon>Eukaryota</taxon>
        <taxon>Metazoa</taxon>
        <taxon>Ecdysozoa</taxon>
        <taxon>Arthropoda</taxon>
        <taxon>Chelicerata</taxon>
        <taxon>Arachnida</taxon>
        <taxon>Acari</taxon>
        <taxon>Parasitiformes</taxon>
        <taxon>Mesostigmata</taxon>
        <taxon>Gamasina</taxon>
        <taxon>Dermanyssoidea</taxon>
        <taxon>Varroidae</taxon>
        <taxon>Varroa</taxon>
    </lineage>
</organism>
<dbReference type="SMART" id="SM00460">
    <property type="entry name" value="TGc"/>
    <property type="match status" value="1"/>
</dbReference>
<reference evidence="3" key="1">
    <citation type="submission" date="2021-01" db="UniProtKB">
        <authorList>
            <consortium name="EnsemblMetazoa"/>
        </authorList>
    </citation>
    <scope>IDENTIFICATION</scope>
</reference>
<dbReference type="RefSeq" id="XP_022654409.1">
    <property type="nucleotide sequence ID" value="XM_022798674.1"/>
</dbReference>
<sequence>MGCGASKVQPKGEPPRVTADWNPGTGDRPFTLGQTKPSAIMCNAETQAAIRDVQDRCVQADYPGSCSSEEDLVEIMWCSEDDWQPYSHWHWVEEIVTTTHLHLKDIGIIDAAVQTLRQDHHATNRQIQTLLHRCEKTDIEPFGQRTISETLPLSQNGSRADLRKGSLQSANQTKSEIDKAMPVHSLDGNLKNNGETGTGKDASKGEGRNRCTSKKQQQQNQLEEHQKELNRVESAEHEFSIEDVVESPTPQKCMVGENDTKALSDLEDWVCDVTSDFEGQTEPIARAPAANALGVTEEELHFIQQELDHAHDSLSQGSVQDSFNGSSSVKSAGRLLEEDYLEKAAAGCGSRAGTLSPISNRLATIAEKREIAVQTLNDVTTDEAAEFAARPPPCKKKELIPLQGIFSDIDKYACNVPSEIERGGIEDLVNYLMVKSRNDLFKVRVIFRWIANNISFEWKYVDEKLTPEKVLLKKKGVCKDYCSLFCEMCRCAGIRVKQIQGFAKGHDYRPEHQFSPGSDVPHAWNAVFLFGSWRLVDVTWGSGFTDHTGSFQRKLNEHFFLTDPEALIWTHFPYDELEANYERWQLLDVPMDLATFNSLPKVTPHFFQFSMKIRSKIQNPVEFRVRSDIRIASHEHMRFKFKLYPSEEVENSILNNYVFCHLVEDRLVGCFGITPPTEGRYYFKVYARPERDMGKDDASLQNVAVFLLNCTRARKYLIPYPPNEVPWGPTQTFYDYNMKLVNQNGPVIVSWGGKRKLQIDSAEAMLITHQVLNADGQEVDTTGMLSREDKDKRITFVLTPVRVGYFKLILFGMPKPKQKGKWRLPLIATFLIDCKLTSGPRELRRKQSTAATEGIPPVSSFASTNPKRTATQTISSSSSTSNAA</sequence>
<dbReference type="SUPFAM" id="SSF54001">
    <property type="entry name" value="Cysteine proteinases"/>
    <property type="match status" value="1"/>
</dbReference>
<evidence type="ECO:0000313" key="4">
    <source>
        <dbReference type="Proteomes" id="UP000594260"/>
    </source>
</evidence>
<dbReference type="PANTHER" id="PTHR47020">
    <property type="entry name" value="HILLARIN"/>
    <property type="match status" value="1"/>
</dbReference>
<evidence type="ECO:0000259" key="2">
    <source>
        <dbReference type="SMART" id="SM00460"/>
    </source>
</evidence>
<dbReference type="AlphaFoldDB" id="A0A7M7JPR5"/>
<protein>
    <recommendedName>
        <fullName evidence="2">Transglutaminase-like domain-containing protein</fullName>
    </recommendedName>
</protein>
<dbReference type="Proteomes" id="UP000594260">
    <property type="component" value="Unplaced"/>
</dbReference>
<dbReference type="InParanoid" id="A0A7M7JPR5"/>
<evidence type="ECO:0000313" key="3">
    <source>
        <dbReference type="EnsemblMetazoa" id="XP_022654409"/>
    </source>
</evidence>
<dbReference type="Pfam" id="PF23265">
    <property type="entry name" value="Ig-like_KY"/>
    <property type="match status" value="2"/>
</dbReference>
<dbReference type="EnsemblMetazoa" id="XM_022798674">
    <property type="protein sequence ID" value="XP_022654409"/>
    <property type="gene ID" value="LOC111247575"/>
</dbReference>
<dbReference type="InterPro" id="IPR056564">
    <property type="entry name" value="Ig-like_KY"/>
</dbReference>
<feature type="region of interest" description="Disordered" evidence="1">
    <location>
        <begin position="1"/>
        <end position="27"/>
    </location>
</feature>
<keyword evidence="4" id="KW-1185">Reference proteome</keyword>
<feature type="region of interest" description="Disordered" evidence="1">
    <location>
        <begin position="843"/>
        <end position="884"/>
    </location>
</feature>
<dbReference type="GeneID" id="111247575"/>
<dbReference type="KEGG" id="vde:111247575"/>
<evidence type="ECO:0000256" key="1">
    <source>
        <dbReference type="SAM" id="MobiDB-lite"/>
    </source>
</evidence>
<dbReference type="InterPro" id="IPR002931">
    <property type="entry name" value="Transglutaminase-like"/>
</dbReference>
<proteinExistence type="predicted"/>
<feature type="compositionally biased region" description="Basic and acidic residues" evidence="1">
    <location>
        <begin position="222"/>
        <end position="240"/>
    </location>
</feature>
<accession>A0A7M7JPR5</accession>
<dbReference type="OrthoDB" id="6129702at2759"/>
<dbReference type="Gene3D" id="3.10.620.30">
    <property type="match status" value="1"/>
</dbReference>
<dbReference type="InterPro" id="IPR053041">
    <property type="entry name" value="Transglut-like_Superfamily_Mod"/>
</dbReference>
<feature type="compositionally biased region" description="Polar residues" evidence="1">
    <location>
        <begin position="145"/>
        <end position="158"/>
    </location>
</feature>
<dbReference type="PANTHER" id="PTHR47020:SF1">
    <property type="entry name" value="HILLARIN"/>
    <property type="match status" value="1"/>
</dbReference>
<dbReference type="InterPro" id="IPR038765">
    <property type="entry name" value="Papain-like_cys_pep_sf"/>
</dbReference>